<dbReference type="PRINTS" id="PR00682">
    <property type="entry name" value="IPNSYNTHASE"/>
</dbReference>
<evidence type="ECO:0000256" key="1">
    <source>
        <dbReference type="ARBA" id="ARBA00008056"/>
    </source>
</evidence>
<accession>A0A2P5FIX3</accession>
<dbReference type="AlphaFoldDB" id="A0A2P5FIX3"/>
<evidence type="ECO:0000313" key="7">
    <source>
        <dbReference type="EMBL" id="PON97716.1"/>
    </source>
</evidence>
<keyword evidence="2 5" id="KW-0479">Metal-binding</keyword>
<dbReference type="PANTHER" id="PTHR10209">
    <property type="entry name" value="OXIDOREDUCTASE, 2OG-FE II OXYGENASE FAMILY PROTEIN"/>
    <property type="match status" value="1"/>
</dbReference>
<dbReference type="InParanoid" id="A0A2P5FIX3"/>
<dbReference type="InterPro" id="IPR005123">
    <property type="entry name" value="Oxoglu/Fe-dep_dioxygenase_dom"/>
</dbReference>
<dbReference type="InterPro" id="IPR026992">
    <property type="entry name" value="DIOX_N"/>
</dbReference>
<evidence type="ECO:0000256" key="3">
    <source>
        <dbReference type="ARBA" id="ARBA00023002"/>
    </source>
</evidence>
<keyword evidence="3 5" id="KW-0560">Oxidoreductase</keyword>
<evidence type="ECO:0000313" key="8">
    <source>
        <dbReference type="Proteomes" id="UP000237000"/>
    </source>
</evidence>
<dbReference type="SUPFAM" id="SSF51197">
    <property type="entry name" value="Clavaminate synthase-like"/>
    <property type="match status" value="2"/>
</dbReference>
<evidence type="ECO:0000256" key="5">
    <source>
        <dbReference type="RuleBase" id="RU003682"/>
    </source>
</evidence>
<evidence type="ECO:0000256" key="2">
    <source>
        <dbReference type="ARBA" id="ARBA00022723"/>
    </source>
</evidence>
<feature type="domain" description="Fe2OG dioxygenase" evidence="6">
    <location>
        <begin position="167"/>
        <end position="272"/>
    </location>
</feature>
<protein>
    <submittedName>
        <fullName evidence="7">Isopenicillin N synthase</fullName>
    </submittedName>
</protein>
<dbReference type="Pfam" id="PF14226">
    <property type="entry name" value="DIOX_N"/>
    <property type="match status" value="2"/>
</dbReference>
<dbReference type="OrthoDB" id="288590at2759"/>
<dbReference type="Pfam" id="PF03171">
    <property type="entry name" value="2OG-FeII_Oxy"/>
    <property type="match status" value="1"/>
</dbReference>
<name>A0A2P5FIX3_TREOI</name>
<dbReference type="Proteomes" id="UP000237000">
    <property type="component" value="Unassembled WGS sequence"/>
</dbReference>
<dbReference type="FunCoup" id="A0A2P5FIX3">
    <property type="interactions" value="107"/>
</dbReference>
<sequence>MTEEPLKLPIIDLSSPDRLSTAASIRKACREHGFFYVVNHGVEEELLESVFGESKKLFALPLEKKLKLGRREHRGYTPLFAENLDPDSASKTGDPKESYYIGPLEDHSAPLKLNQWPPQEILPSWRPTVETFYRKVMCAGKRLLRLIALALNLEENFFEKAGGLDKPTAYLRLLHYPGELGSSDEDICAASAHSDYGMITLLATDGVRGLQICREKFKQPRVWEDVLHLDGALIVNIGDLMERWTNCLFRSTLHRVIPVGQERYSAAFFLDPKQDCLVECLESCCSESSPPRHNLTTEAHDGGPSKTAYRSPDRSSTAAFIRQACTEHGFFYLVNRGVEKQLFEQVFGESKKLFALPLVEKMKLAQKENRGYTPLFGEVLDPDSGSEGPN</sequence>
<dbReference type="Gene3D" id="2.60.120.330">
    <property type="entry name" value="B-lactam Antibiotic, Isopenicillin N Synthase, Chain"/>
    <property type="match status" value="2"/>
</dbReference>
<organism evidence="7 8">
    <name type="scientific">Trema orientale</name>
    <name type="common">Charcoal tree</name>
    <name type="synonym">Celtis orientalis</name>
    <dbReference type="NCBI Taxonomy" id="63057"/>
    <lineage>
        <taxon>Eukaryota</taxon>
        <taxon>Viridiplantae</taxon>
        <taxon>Streptophyta</taxon>
        <taxon>Embryophyta</taxon>
        <taxon>Tracheophyta</taxon>
        <taxon>Spermatophyta</taxon>
        <taxon>Magnoliopsida</taxon>
        <taxon>eudicotyledons</taxon>
        <taxon>Gunneridae</taxon>
        <taxon>Pentapetalae</taxon>
        <taxon>rosids</taxon>
        <taxon>fabids</taxon>
        <taxon>Rosales</taxon>
        <taxon>Cannabaceae</taxon>
        <taxon>Trema</taxon>
    </lineage>
</organism>
<dbReference type="PROSITE" id="PS51471">
    <property type="entry name" value="FE2OG_OXY"/>
    <property type="match status" value="1"/>
</dbReference>
<dbReference type="FunFam" id="2.60.120.330:FF:000006">
    <property type="entry name" value="2-oxoglutarate-Fe(II) type oxidoreductase hxnY"/>
    <property type="match status" value="1"/>
</dbReference>
<keyword evidence="8" id="KW-1185">Reference proteome</keyword>
<dbReference type="PANTHER" id="PTHR10209:SF590">
    <property type="entry name" value="2-OXOGLUTARATE (2OG) AND FE(II)-DEPENDENT OXYGENASE SUPERFAMILY PROTEIN"/>
    <property type="match status" value="1"/>
</dbReference>
<comment type="similarity">
    <text evidence="1 5">Belongs to the iron/ascorbate-dependent oxidoreductase family.</text>
</comment>
<proteinExistence type="inferred from homology"/>
<dbReference type="InterPro" id="IPR044861">
    <property type="entry name" value="IPNS-like_FE2OG_OXY"/>
</dbReference>
<dbReference type="GO" id="GO:0051213">
    <property type="term" value="F:dioxygenase activity"/>
    <property type="evidence" value="ECO:0007669"/>
    <property type="project" value="UniProtKB-ARBA"/>
</dbReference>
<evidence type="ECO:0000259" key="6">
    <source>
        <dbReference type="PROSITE" id="PS51471"/>
    </source>
</evidence>
<dbReference type="InterPro" id="IPR027443">
    <property type="entry name" value="IPNS-like_sf"/>
</dbReference>
<dbReference type="EMBL" id="JXTC01000030">
    <property type="protein sequence ID" value="PON97716.1"/>
    <property type="molecule type" value="Genomic_DNA"/>
</dbReference>
<comment type="caution">
    <text evidence="7">The sequence shown here is derived from an EMBL/GenBank/DDBJ whole genome shotgun (WGS) entry which is preliminary data.</text>
</comment>
<keyword evidence="4 5" id="KW-0408">Iron</keyword>
<dbReference type="STRING" id="63057.A0A2P5FIX3"/>
<dbReference type="GO" id="GO:0046872">
    <property type="term" value="F:metal ion binding"/>
    <property type="evidence" value="ECO:0007669"/>
    <property type="project" value="UniProtKB-KW"/>
</dbReference>
<gene>
    <name evidence="7" type="ORF">TorRG33x02_066260</name>
</gene>
<evidence type="ECO:0000256" key="4">
    <source>
        <dbReference type="ARBA" id="ARBA00023004"/>
    </source>
</evidence>
<reference evidence="8" key="1">
    <citation type="submission" date="2016-06" db="EMBL/GenBank/DDBJ databases">
        <title>Parallel loss of symbiosis genes in relatives of nitrogen-fixing non-legume Parasponia.</title>
        <authorList>
            <person name="Van Velzen R."/>
            <person name="Holmer R."/>
            <person name="Bu F."/>
            <person name="Rutten L."/>
            <person name="Van Zeijl A."/>
            <person name="Liu W."/>
            <person name="Santuari L."/>
            <person name="Cao Q."/>
            <person name="Sharma T."/>
            <person name="Shen D."/>
            <person name="Roswanjaya Y."/>
            <person name="Wardhani T."/>
            <person name="Kalhor M.S."/>
            <person name="Jansen J."/>
            <person name="Van den Hoogen J."/>
            <person name="Gungor B."/>
            <person name="Hartog M."/>
            <person name="Hontelez J."/>
            <person name="Verver J."/>
            <person name="Yang W.-C."/>
            <person name="Schijlen E."/>
            <person name="Repin R."/>
            <person name="Schilthuizen M."/>
            <person name="Schranz E."/>
            <person name="Heidstra R."/>
            <person name="Miyata K."/>
            <person name="Fedorova E."/>
            <person name="Kohlen W."/>
            <person name="Bisseling T."/>
            <person name="Smit S."/>
            <person name="Geurts R."/>
        </authorList>
    </citation>
    <scope>NUCLEOTIDE SEQUENCE [LARGE SCALE GENOMIC DNA]</scope>
    <source>
        <strain evidence="8">cv. RG33-2</strain>
    </source>
</reference>